<protein>
    <submittedName>
        <fullName evidence="1">Uncharacterized protein</fullName>
    </submittedName>
</protein>
<reference evidence="1 2" key="1">
    <citation type="journal article" date="2012" name="Science">
        <title>The Paleozoic origin of enzymatic lignin decomposition reconstructed from 31 fungal genomes.</title>
        <authorList>
            <person name="Floudas D."/>
            <person name="Binder M."/>
            <person name="Riley R."/>
            <person name="Barry K."/>
            <person name="Blanchette R.A."/>
            <person name="Henrissat B."/>
            <person name="Martinez A.T."/>
            <person name="Otillar R."/>
            <person name="Spatafora J.W."/>
            <person name="Yadav J.S."/>
            <person name="Aerts A."/>
            <person name="Benoit I."/>
            <person name="Boyd A."/>
            <person name="Carlson A."/>
            <person name="Copeland A."/>
            <person name="Coutinho P.M."/>
            <person name="de Vries R.P."/>
            <person name="Ferreira P."/>
            <person name="Findley K."/>
            <person name="Foster B."/>
            <person name="Gaskell J."/>
            <person name="Glotzer D."/>
            <person name="Gorecki P."/>
            <person name="Heitman J."/>
            <person name="Hesse C."/>
            <person name="Hori C."/>
            <person name="Igarashi K."/>
            <person name="Jurgens J.A."/>
            <person name="Kallen N."/>
            <person name="Kersten P."/>
            <person name="Kohler A."/>
            <person name="Kuees U."/>
            <person name="Kumar T.K.A."/>
            <person name="Kuo A."/>
            <person name="LaButti K."/>
            <person name="Larrondo L.F."/>
            <person name="Lindquist E."/>
            <person name="Ling A."/>
            <person name="Lombard V."/>
            <person name="Lucas S."/>
            <person name="Lundell T."/>
            <person name="Martin R."/>
            <person name="McLaughlin D.J."/>
            <person name="Morgenstern I."/>
            <person name="Morin E."/>
            <person name="Murat C."/>
            <person name="Nagy L.G."/>
            <person name="Nolan M."/>
            <person name="Ohm R.A."/>
            <person name="Patyshakuliyeva A."/>
            <person name="Rokas A."/>
            <person name="Ruiz-Duenas F.J."/>
            <person name="Sabat G."/>
            <person name="Salamov A."/>
            <person name="Samejima M."/>
            <person name="Schmutz J."/>
            <person name="Slot J.C."/>
            <person name="St John F."/>
            <person name="Stenlid J."/>
            <person name="Sun H."/>
            <person name="Sun S."/>
            <person name="Syed K."/>
            <person name="Tsang A."/>
            <person name="Wiebenga A."/>
            <person name="Young D."/>
            <person name="Pisabarro A."/>
            <person name="Eastwood D.C."/>
            <person name="Martin F."/>
            <person name="Cullen D."/>
            <person name="Grigoriev I.V."/>
            <person name="Hibbett D.S."/>
        </authorList>
    </citation>
    <scope>NUCLEOTIDE SEQUENCE [LARGE SCALE GENOMIC DNA]</scope>
    <source>
        <strain evidence="1 2">MD-104</strain>
    </source>
</reference>
<organism evidence="1 2">
    <name type="scientific">Wolfiporia cocos (strain MD-104)</name>
    <name type="common">Brown rot fungus</name>
    <dbReference type="NCBI Taxonomy" id="742152"/>
    <lineage>
        <taxon>Eukaryota</taxon>
        <taxon>Fungi</taxon>
        <taxon>Dikarya</taxon>
        <taxon>Basidiomycota</taxon>
        <taxon>Agaricomycotina</taxon>
        <taxon>Agaricomycetes</taxon>
        <taxon>Polyporales</taxon>
        <taxon>Phaeolaceae</taxon>
        <taxon>Wolfiporia</taxon>
    </lineage>
</organism>
<accession>A0A2H3JDL1</accession>
<dbReference type="EMBL" id="KB467898">
    <property type="protein sequence ID" value="PCH36819.1"/>
    <property type="molecule type" value="Genomic_DNA"/>
</dbReference>
<name>A0A2H3JDL1_WOLCO</name>
<dbReference type="AlphaFoldDB" id="A0A2H3JDL1"/>
<dbReference type="Proteomes" id="UP000218811">
    <property type="component" value="Unassembled WGS sequence"/>
</dbReference>
<proteinExistence type="predicted"/>
<keyword evidence="2" id="KW-1185">Reference proteome</keyword>
<sequence length="148" mass="16283">MNAFSGVASESPAAKIWFSYLELVSVVSCLPPSLLVALRCCMAVVICHPLGGDSDCIVHSAIASEGVGHCCTLPSRPHHRLFIVLNTFASVQATLSIFHIIPRLSVIPKMRTRPHQPVKTVHIVPCTWRRTRTVFAQDRERPSAALKF</sequence>
<evidence type="ECO:0000313" key="2">
    <source>
        <dbReference type="Proteomes" id="UP000218811"/>
    </source>
</evidence>
<gene>
    <name evidence="1" type="ORF">WOLCODRAFT_140593</name>
</gene>
<evidence type="ECO:0000313" key="1">
    <source>
        <dbReference type="EMBL" id="PCH36819.1"/>
    </source>
</evidence>